<keyword evidence="6" id="KW-1185">Reference proteome</keyword>
<dbReference type="AlphaFoldDB" id="A0AAJ0GSS7"/>
<evidence type="ECO:0000313" key="5">
    <source>
        <dbReference type="EMBL" id="KAK3305469.1"/>
    </source>
</evidence>
<feature type="domain" description="DUF7100" evidence="3">
    <location>
        <begin position="7"/>
        <end position="336"/>
    </location>
</feature>
<dbReference type="SUPFAM" id="SSF50978">
    <property type="entry name" value="WD40 repeat-like"/>
    <property type="match status" value="1"/>
</dbReference>
<dbReference type="Pfam" id="PF23391">
    <property type="entry name" value="DUF7100"/>
    <property type="match status" value="1"/>
</dbReference>
<dbReference type="Pfam" id="PF23392">
    <property type="entry name" value="DUF7101"/>
    <property type="match status" value="1"/>
</dbReference>
<dbReference type="InterPro" id="IPR015943">
    <property type="entry name" value="WD40/YVTN_repeat-like_dom_sf"/>
</dbReference>
<sequence>MAAAAPSSLFLRLVNTWRLLALRSDIDDLVLELLGRFSLEKIYAGADRDIYQQLVITLLAQLKAIFDLQRLTIPSETTHVGWYLGFLVSWEVALRSVEFVLQTVSEGRECLWEHRQLRDKYLAEFLLSALRVVSLHPKAPTTQRARDRRDRFARIHGSLEQVFDSYPGPKSFLLEVCKEVAGQLHSDPEVLELPQRLRSELPNLTSDLYPLPPCLQPASISELAPPGGFANWLAQFLALRDVCQFVVAASIQYAANGETRDVRLQSSSARARNAVLTALDNLRAPPSMAKVDIVATFSTAFRTVLPDTLDLSRRDDLGPRVDECELDALGALCTRLRERQIVHRISDREVVHNISHVIRNIVLQDDPGGRFNPARPGLYVVNCPECHLTGASQLKSLFLLKPEAADGAEIRLPPKATCIYCGGATTLAREVPVARQTWELMEPLRADANTINVERHLPTQFQLRPPKPEATGLLPPGYSSILSIGGERPHAPEMLSSGPMKPGLPSPVFGDLTATGYPGLVSPQSPGPYQSSMPWRSEQSRPGGLADQRRAAEAAEPTLAHPDPNFLTDPPPFSHDSPVLRRETGVDEVPSVHTPRTVPVIPASDKGKSRWRLKFPTSKKPSTGASGDSSSISSTALEAQKLEEISLSTLISTQKTHIRGKACKSVNVYLSQNSTLALFWTQLVIHVWDVGTSPPTLIRALLPESTCIHAVVAKTRLAYIIGTRDQKLTLRVVSLVQPTAPIVEYRIPSSLWCKSMAIDRQENYVVVGFENATVRFFNASSAGQPREDRLHALFHSDCKACPSVDTLAFSDDGLVLLASTRGHKTGLIQIYSWRFPFHTFQELTTCRYAVPLHESEDNGVSSAIFRPGVHGEENLVCITTWTQSGAPVLIQPQDGHRSEIRTDVSGRHSSKLGNRIQCAAFSPSGRELVIVNDKGHVFQVSNLNSSPMDIRRIANSKELTAKSDSFAMSFMTLSDDDHVVLAWADSSRATGWVKKIPAVSRSHFSGMDTPGLVYETAPFAATREHSEQLRPLAELAATEEVVPTAEKGSKNSEQAL</sequence>
<evidence type="ECO:0000259" key="4">
    <source>
        <dbReference type="Pfam" id="PF23392"/>
    </source>
</evidence>
<dbReference type="InterPro" id="IPR055526">
    <property type="entry name" value="DUF7100"/>
</dbReference>
<feature type="compositionally biased region" description="Low complexity" evidence="1">
    <location>
        <begin position="622"/>
        <end position="632"/>
    </location>
</feature>
<feature type="domain" description="DUF7101" evidence="4">
    <location>
        <begin position="348"/>
        <end position="441"/>
    </location>
</feature>
<name>A0AAJ0GSS7_9PEZI</name>
<feature type="compositionally biased region" description="Polar residues" evidence="1">
    <location>
        <begin position="522"/>
        <end position="534"/>
    </location>
</feature>
<protein>
    <recommendedName>
        <fullName evidence="7">WD40 repeat protein</fullName>
    </recommendedName>
</protein>
<reference evidence="5" key="2">
    <citation type="submission" date="2023-06" db="EMBL/GenBank/DDBJ databases">
        <authorList>
            <consortium name="Lawrence Berkeley National Laboratory"/>
            <person name="Mondo S.J."/>
            <person name="Hensen N."/>
            <person name="Bonometti L."/>
            <person name="Westerberg I."/>
            <person name="Brannstrom I.O."/>
            <person name="Guillou S."/>
            <person name="Cros-Aarteil S."/>
            <person name="Calhoun S."/>
            <person name="Haridas S."/>
            <person name="Kuo A."/>
            <person name="Pangilinan J."/>
            <person name="Riley R."/>
            <person name="Labutti K."/>
            <person name="Andreopoulos B."/>
            <person name="Lipzen A."/>
            <person name="Chen C."/>
            <person name="Yanf M."/>
            <person name="Daum C."/>
            <person name="Ng V."/>
            <person name="Clum A."/>
            <person name="Steindorff A."/>
            <person name="Ohm R."/>
            <person name="Martin F."/>
            <person name="Silar P."/>
            <person name="Natvig D."/>
            <person name="Lalanne C."/>
            <person name="Gautier V."/>
            <person name="Ament-Velasquez S.L."/>
            <person name="Kruys A."/>
            <person name="Hutchinson M.I."/>
            <person name="Powell A.J."/>
            <person name="Barry K."/>
            <person name="Miller A.N."/>
            <person name="Grigoriev I.V."/>
            <person name="Debuchy R."/>
            <person name="Gladieux P."/>
            <person name="Thoren M.H."/>
            <person name="Johannesson H."/>
        </authorList>
    </citation>
    <scope>NUCLEOTIDE SEQUENCE</scope>
    <source>
        <strain evidence="5">CBS 333.67</strain>
    </source>
</reference>
<dbReference type="InterPro" id="IPR055527">
    <property type="entry name" value="DUF7101"/>
</dbReference>
<evidence type="ECO:0000259" key="3">
    <source>
        <dbReference type="Pfam" id="PF23391"/>
    </source>
</evidence>
<dbReference type="Proteomes" id="UP001273166">
    <property type="component" value="Unassembled WGS sequence"/>
</dbReference>
<dbReference type="InterPro" id="IPR036322">
    <property type="entry name" value="WD40_repeat_dom_sf"/>
</dbReference>
<feature type="region of interest" description="Disordered" evidence="1">
    <location>
        <begin position="459"/>
        <end position="632"/>
    </location>
</feature>
<dbReference type="RefSeq" id="XP_062721249.1">
    <property type="nucleotide sequence ID" value="XM_062862544.1"/>
</dbReference>
<organism evidence="5 6">
    <name type="scientific">Chaetomium strumarium</name>
    <dbReference type="NCBI Taxonomy" id="1170767"/>
    <lineage>
        <taxon>Eukaryota</taxon>
        <taxon>Fungi</taxon>
        <taxon>Dikarya</taxon>
        <taxon>Ascomycota</taxon>
        <taxon>Pezizomycotina</taxon>
        <taxon>Sordariomycetes</taxon>
        <taxon>Sordariomycetidae</taxon>
        <taxon>Sordariales</taxon>
        <taxon>Chaetomiaceae</taxon>
        <taxon>Chaetomium</taxon>
    </lineage>
</organism>
<accession>A0AAJ0GSS7</accession>
<dbReference type="InterPro" id="IPR055525">
    <property type="entry name" value="DUF7099"/>
</dbReference>
<dbReference type="GeneID" id="87881373"/>
<comment type="caution">
    <text evidence="5">The sequence shown here is derived from an EMBL/GenBank/DDBJ whole genome shotgun (WGS) entry which is preliminary data.</text>
</comment>
<dbReference type="Pfam" id="PF23388">
    <property type="entry name" value="DUF7099"/>
    <property type="match status" value="1"/>
</dbReference>
<feature type="domain" description="DUF7099" evidence="2">
    <location>
        <begin position="631"/>
        <end position="997"/>
    </location>
</feature>
<evidence type="ECO:0000259" key="2">
    <source>
        <dbReference type="Pfam" id="PF23388"/>
    </source>
</evidence>
<evidence type="ECO:0000313" key="6">
    <source>
        <dbReference type="Proteomes" id="UP001273166"/>
    </source>
</evidence>
<feature type="region of interest" description="Disordered" evidence="1">
    <location>
        <begin position="1036"/>
        <end position="1056"/>
    </location>
</feature>
<gene>
    <name evidence="5" type="ORF">B0T15DRAFT_198354</name>
</gene>
<dbReference type="Gene3D" id="2.130.10.10">
    <property type="entry name" value="YVTN repeat-like/Quinoprotein amine dehydrogenase"/>
    <property type="match status" value="1"/>
</dbReference>
<dbReference type="EMBL" id="JAUDZG010000004">
    <property type="protein sequence ID" value="KAK3305469.1"/>
    <property type="molecule type" value="Genomic_DNA"/>
</dbReference>
<evidence type="ECO:0008006" key="7">
    <source>
        <dbReference type="Google" id="ProtNLM"/>
    </source>
</evidence>
<reference evidence="5" key="1">
    <citation type="journal article" date="2023" name="Mol. Phylogenet. Evol.">
        <title>Genome-scale phylogeny and comparative genomics of the fungal order Sordariales.</title>
        <authorList>
            <person name="Hensen N."/>
            <person name="Bonometti L."/>
            <person name="Westerberg I."/>
            <person name="Brannstrom I.O."/>
            <person name="Guillou S."/>
            <person name="Cros-Aarteil S."/>
            <person name="Calhoun S."/>
            <person name="Haridas S."/>
            <person name="Kuo A."/>
            <person name="Mondo S."/>
            <person name="Pangilinan J."/>
            <person name="Riley R."/>
            <person name="LaButti K."/>
            <person name="Andreopoulos B."/>
            <person name="Lipzen A."/>
            <person name="Chen C."/>
            <person name="Yan M."/>
            <person name="Daum C."/>
            <person name="Ng V."/>
            <person name="Clum A."/>
            <person name="Steindorff A."/>
            <person name="Ohm R.A."/>
            <person name="Martin F."/>
            <person name="Silar P."/>
            <person name="Natvig D.O."/>
            <person name="Lalanne C."/>
            <person name="Gautier V."/>
            <person name="Ament-Velasquez S.L."/>
            <person name="Kruys A."/>
            <person name="Hutchinson M.I."/>
            <person name="Powell A.J."/>
            <person name="Barry K."/>
            <person name="Miller A.N."/>
            <person name="Grigoriev I.V."/>
            <person name="Debuchy R."/>
            <person name="Gladieux P."/>
            <person name="Hiltunen Thoren M."/>
            <person name="Johannesson H."/>
        </authorList>
    </citation>
    <scope>NUCLEOTIDE SEQUENCE</scope>
    <source>
        <strain evidence="5">CBS 333.67</strain>
    </source>
</reference>
<evidence type="ECO:0000256" key="1">
    <source>
        <dbReference type="SAM" id="MobiDB-lite"/>
    </source>
</evidence>
<proteinExistence type="predicted"/>